<keyword evidence="2" id="KW-1185">Reference proteome</keyword>
<evidence type="ECO:0000313" key="1">
    <source>
        <dbReference type="EMBL" id="MCF1752670.1"/>
    </source>
</evidence>
<dbReference type="EMBL" id="JAKEVZ010000014">
    <property type="protein sequence ID" value="MCF1752670.1"/>
    <property type="molecule type" value="Genomic_DNA"/>
</dbReference>
<dbReference type="RefSeq" id="WP_234862532.1">
    <property type="nucleotide sequence ID" value="NZ_JAKEVZ010000014.1"/>
</dbReference>
<comment type="caution">
    <text evidence="1">The sequence shown here is derived from an EMBL/GenBank/DDBJ whole genome shotgun (WGS) entry which is preliminary data.</text>
</comment>
<dbReference type="Proteomes" id="UP001201449">
    <property type="component" value="Unassembled WGS sequence"/>
</dbReference>
<protein>
    <submittedName>
        <fullName evidence="1">Uncharacterized protein</fullName>
    </submittedName>
</protein>
<evidence type="ECO:0000313" key="2">
    <source>
        <dbReference type="Proteomes" id="UP001201449"/>
    </source>
</evidence>
<gene>
    <name evidence="1" type="ORF">L0U89_16550</name>
</gene>
<organism evidence="1 2">
    <name type="scientific">Mariniradius sediminis</name>
    <dbReference type="NCBI Taxonomy" id="2909237"/>
    <lineage>
        <taxon>Bacteria</taxon>
        <taxon>Pseudomonadati</taxon>
        <taxon>Bacteroidota</taxon>
        <taxon>Cytophagia</taxon>
        <taxon>Cytophagales</taxon>
        <taxon>Cyclobacteriaceae</taxon>
        <taxon>Mariniradius</taxon>
    </lineage>
</organism>
<name>A0ABS9BYC8_9BACT</name>
<reference evidence="1 2" key="1">
    <citation type="submission" date="2022-01" db="EMBL/GenBank/DDBJ databases">
        <title>Mariniradius saccharolyticus sp. nov., isolated from sediment of a river.</title>
        <authorList>
            <person name="Liu H."/>
        </authorList>
    </citation>
    <scope>NUCLEOTIDE SEQUENCE [LARGE SCALE GENOMIC DNA]</scope>
    <source>
        <strain evidence="1 2">RY-2</strain>
    </source>
</reference>
<proteinExistence type="predicted"/>
<accession>A0ABS9BYC8</accession>
<sequence>MELNKIILLHEDFLADFGFSLEQKQLRYSKSFGEGKQIIFFHHTHHQDALYVEYQLGIRFDQVEAIIHKFLPTLGDYKDRSITLVETLDRINPEMPRRYFLKNDLEIRPVISKVEEFLVKEGFRWMDKYTYGRQLEKFFNDDPDRNIATQNFTYRSSRGIALARLYNPHRYKAVKDIYLAKMEEMQVTPFTVACFLNLIDFLDNMD</sequence>